<keyword evidence="2" id="KW-1185">Reference proteome</keyword>
<name>A0A8J4H5D7_9BACL</name>
<evidence type="ECO:0000313" key="2">
    <source>
        <dbReference type="Proteomes" id="UP000677918"/>
    </source>
</evidence>
<dbReference type="SUPFAM" id="SSF102588">
    <property type="entry name" value="LmbE-like"/>
    <property type="match status" value="1"/>
</dbReference>
<dbReference type="InterPro" id="IPR003737">
    <property type="entry name" value="GlcNAc_PI_deacetylase-related"/>
</dbReference>
<dbReference type="PANTHER" id="PTHR12993:SF30">
    <property type="entry name" value="N-ACETYL-ALPHA-D-GLUCOSAMINYL L-MALATE DEACETYLASE 1"/>
    <property type="match status" value="1"/>
</dbReference>
<gene>
    <name evidence="1" type="ORF">XYCOK13_28090</name>
</gene>
<sequence length="222" mass="24951">MGREVVVVAPHPDDETLGCGGTLLRHAASGDRIHWIIVTQMDKANSTEIDRERRKQEIEAVSRMYGFTSVHRLGYTAARLESYPLGDIVASMGEVFRKVLPEIVYLPYPGDIHSDHQTVFQAASACTKWFRYPTVKKIMCYETLSETDFDIHPDGNLFRPNVFVDITDYLDEKIKIMTHYSSEMGDFPFPRSIEAIQSLSAVRGAAAGAKAAEGFMLLKEMI</sequence>
<dbReference type="InterPro" id="IPR024078">
    <property type="entry name" value="LmbE-like_dom_sf"/>
</dbReference>
<protein>
    <submittedName>
        <fullName evidence="1">GlcNAc-PI de-N-acetylase</fullName>
    </submittedName>
</protein>
<reference evidence="1" key="1">
    <citation type="submission" date="2021-04" db="EMBL/GenBank/DDBJ databases">
        <title>Draft genome sequence of Xylanibacillus composti strain K13.</title>
        <authorList>
            <person name="Uke A."/>
            <person name="Chhe C."/>
            <person name="Baramee S."/>
            <person name="Kosugi A."/>
        </authorList>
    </citation>
    <scope>NUCLEOTIDE SEQUENCE</scope>
    <source>
        <strain evidence="1">K13</strain>
    </source>
</reference>
<dbReference type="Proteomes" id="UP000677918">
    <property type="component" value="Unassembled WGS sequence"/>
</dbReference>
<dbReference type="GO" id="GO:0016811">
    <property type="term" value="F:hydrolase activity, acting on carbon-nitrogen (but not peptide) bonds, in linear amides"/>
    <property type="evidence" value="ECO:0007669"/>
    <property type="project" value="TreeGrafter"/>
</dbReference>
<dbReference type="AlphaFoldDB" id="A0A8J4H5D7"/>
<organism evidence="1 2">
    <name type="scientific">Xylanibacillus composti</name>
    <dbReference type="NCBI Taxonomy" id="1572762"/>
    <lineage>
        <taxon>Bacteria</taxon>
        <taxon>Bacillati</taxon>
        <taxon>Bacillota</taxon>
        <taxon>Bacilli</taxon>
        <taxon>Bacillales</taxon>
        <taxon>Paenibacillaceae</taxon>
        <taxon>Xylanibacillus</taxon>
    </lineage>
</organism>
<proteinExistence type="predicted"/>
<dbReference type="Pfam" id="PF02585">
    <property type="entry name" value="PIG-L"/>
    <property type="match status" value="1"/>
</dbReference>
<dbReference type="RefSeq" id="WP_213412773.1">
    <property type="nucleotide sequence ID" value="NZ_BOVK01000038.1"/>
</dbReference>
<evidence type="ECO:0000313" key="1">
    <source>
        <dbReference type="EMBL" id="GIQ69985.1"/>
    </source>
</evidence>
<dbReference type="PANTHER" id="PTHR12993">
    <property type="entry name" value="N-ACETYLGLUCOSAMINYL-PHOSPHATIDYLINOSITOL DE-N-ACETYLASE-RELATED"/>
    <property type="match status" value="1"/>
</dbReference>
<dbReference type="Gene3D" id="3.40.50.10320">
    <property type="entry name" value="LmbE-like"/>
    <property type="match status" value="1"/>
</dbReference>
<dbReference type="EMBL" id="BOVK01000038">
    <property type="protein sequence ID" value="GIQ69985.1"/>
    <property type="molecule type" value="Genomic_DNA"/>
</dbReference>
<accession>A0A8J4H5D7</accession>
<comment type="caution">
    <text evidence="1">The sequence shown here is derived from an EMBL/GenBank/DDBJ whole genome shotgun (WGS) entry which is preliminary data.</text>
</comment>